<sequence>MTGVFLTSQKEENDVGWLSLIIGIREKRENHGEEEQSVKFSGGGPQTRLSVIDAGYIGTGSAKMPRGLPTRRGLQALALVLATAYATILLYQAIVPRQWIDEMTVEVNSRNVVVEVPSSRRMIREESSVTPAIATATMAPFTTNLDDVFISVKTTKHYHHSRLPAIISTWFQFAKDQFGTILSNMAVILALERERVDYARQVVEKGDVVEVQTGAERVVRWFCHFDDDNYVNVPRLLKLLDNYNPREDWYLGRPSIPAPLEIIRQGPEPSKRPQKVKFWFATGGAGFCISRALAMKMTPVAGYFNEADIPCRRCRKDTGPPYVHQRPRVQQASEGWNDGPCVEGTKMEATVGGGSRVVGKGIAVNWAVNVAKIFGYREAWRCCVRGGSVRNLSAWDVG</sequence>
<feature type="domain" description="Fringe-like glycosyltransferase" evidence="11">
    <location>
        <begin position="143"/>
        <end position="302"/>
    </location>
</feature>
<evidence type="ECO:0000256" key="3">
    <source>
        <dbReference type="ARBA" id="ARBA00022676"/>
    </source>
</evidence>
<keyword evidence="6" id="KW-0735">Signal-anchor</keyword>
<evidence type="ECO:0000256" key="8">
    <source>
        <dbReference type="ARBA" id="ARBA00023136"/>
    </source>
</evidence>
<gene>
    <name evidence="12" type="ORF">APICC_05327</name>
</gene>
<dbReference type="GO" id="GO:0012505">
    <property type="term" value="C:endomembrane system"/>
    <property type="evidence" value="ECO:0007669"/>
    <property type="project" value="UniProtKB-SubCell"/>
</dbReference>
<dbReference type="Pfam" id="PF02434">
    <property type="entry name" value="Fringe"/>
    <property type="match status" value="1"/>
</dbReference>
<keyword evidence="4 12" id="KW-0808">Transferase</keyword>
<dbReference type="Gene3D" id="3.90.550.50">
    <property type="match status" value="1"/>
</dbReference>
<dbReference type="GO" id="GO:0016020">
    <property type="term" value="C:membrane"/>
    <property type="evidence" value="ECO:0007669"/>
    <property type="project" value="UniProtKB-SubCell"/>
</dbReference>
<keyword evidence="3" id="KW-0328">Glycosyltransferase</keyword>
<evidence type="ECO:0000256" key="9">
    <source>
        <dbReference type="ARBA" id="ARBA00037847"/>
    </source>
</evidence>
<keyword evidence="8 10" id="KW-0472">Membrane</keyword>
<evidence type="ECO:0000256" key="6">
    <source>
        <dbReference type="ARBA" id="ARBA00022968"/>
    </source>
</evidence>
<dbReference type="Proteomes" id="UP000242457">
    <property type="component" value="Unassembled WGS sequence"/>
</dbReference>
<proteinExistence type="inferred from homology"/>
<evidence type="ECO:0000256" key="4">
    <source>
        <dbReference type="ARBA" id="ARBA00022679"/>
    </source>
</evidence>
<dbReference type="STRING" id="94128.A0A2A3ENM3"/>
<evidence type="ECO:0000256" key="10">
    <source>
        <dbReference type="SAM" id="Phobius"/>
    </source>
</evidence>
<name>A0A2A3ENM3_APICC</name>
<evidence type="ECO:0000256" key="5">
    <source>
        <dbReference type="ARBA" id="ARBA00022692"/>
    </source>
</evidence>
<accession>A0A2A3ENM3</accession>
<evidence type="ECO:0000313" key="13">
    <source>
        <dbReference type="Proteomes" id="UP000242457"/>
    </source>
</evidence>
<feature type="transmembrane region" description="Helical" evidence="10">
    <location>
        <begin position="73"/>
        <end position="94"/>
    </location>
</feature>
<protein>
    <submittedName>
        <fullName evidence="12">Fringe glycosyltransferase</fullName>
    </submittedName>
</protein>
<dbReference type="OrthoDB" id="8959630at2759"/>
<evidence type="ECO:0000256" key="2">
    <source>
        <dbReference type="ARBA" id="ARBA00008661"/>
    </source>
</evidence>
<organism evidence="12 13">
    <name type="scientific">Apis cerana cerana</name>
    <name type="common">Oriental honeybee</name>
    <dbReference type="NCBI Taxonomy" id="94128"/>
    <lineage>
        <taxon>Eukaryota</taxon>
        <taxon>Metazoa</taxon>
        <taxon>Ecdysozoa</taxon>
        <taxon>Arthropoda</taxon>
        <taxon>Hexapoda</taxon>
        <taxon>Insecta</taxon>
        <taxon>Pterygota</taxon>
        <taxon>Neoptera</taxon>
        <taxon>Endopterygota</taxon>
        <taxon>Hymenoptera</taxon>
        <taxon>Apocrita</taxon>
        <taxon>Aculeata</taxon>
        <taxon>Apoidea</taxon>
        <taxon>Anthophila</taxon>
        <taxon>Apidae</taxon>
        <taxon>Apis</taxon>
    </lineage>
</organism>
<reference evidence="12 13" key="1">
    <citation type="submission" date="2014-07" db="EMBL/GenBank/DDBJ databases">
        <title>Genomic and transcriptomic analysis on Apis cerana provide comprehensive insights into honey bee biology.</title>
        <authorList>
            <person name="Diao Q."/>
            <person name="Sun L."/>
            <person name="Zheng H."/>
            <person name="Zheng H."/>
            <person name="Xu S."/>
            <person name="Wang S."/>
            <person name="Zeng Z."/>
            <person name="Hu F."/>
            <person name="Su S."/>
            <person name="Wu J."/>
        </authorList>
    </citation>
    <scope>NUCLEOTIDE SEQUENCE [LARGE SCALE GENOMIC DNA]</scope>
    <source>
        <tissue evidence="12">Pupae without intestine</tissue>
    </source>
</reference>
<keyword evidence="5 10" id="KW-0812">Transmembrane</keyword>
<evidence type="ECO:0000313" key="12">
    <source>
        <dbReference type="EMBL" id="PBC32641.1"/>
    </source>
</evidence>
<dbReference type="PANTHER" id="PTHR10811">
    <property type="entry name" value="FRINGE-RELATED"/>
    <property type="match status" value="1"/>
</dbReference>
<dbReference type="AlphaFoldDB" id="A0A2A3ENM3"/>
<evidence type="ECO:0000256" key="7">
    <source>
        <dbReference type="ARBA" id="ARBA00022989"/>
    </source>
</evidence>
<comment type="similarity">
    <text evidence="2">Belongs to the glycosyltransferase 31 family.</text>
</comment>
<evidence type="ECO:0000256" key="1">
    <source>
        <dbReference type="ARBA" id="ARBA00004606"/>
    </source>
</evidence>
<dbReference type="GO" id="GO:0016757">
    <property type="term" value="F:glycosyltransferase activity"/>
    <property type="evidence" value="ECO:0007669"/>
    <property type="project" value="UniProtKB-KW"/>
</dbReference>
<comment type="subcellular location">
    <subcellularLocation>
        <location evidence="9">Endomembrane system</location>
        <topology evidence="9">Single-pass membrane protein</topology>
    </subcellularLocation>
    <subcellularLocation>
        <location evidence="1">Membrane</location>
        <topology evidence="1">Single-pass type II membrane protein</topology>
    </subcellularLocation>
</comment>
<dbReference type="EMBL" id="KZ288215">
    <property type="protein sequence ID" value="PBC32641.1"/>
    <property type="molecule type" value="Genomic_DNA"/>
</dbReference>
<dbReference type="InterPro" id="IPR003378">
    <property type="entry name" value="Fringe-like_glycosylTrfase"/>
</dbReference>
<keyword evidence="7 10" id="KW-1133">Transmembrane helix</keyword>
<evidence type="ECO:0000259" key="11">
    <source>
        <dbReference type="Pfam" id="PF02434"/>
    </source>
</evidence>
<keyword evidence="13" id="KW-1185">Reference proteome</keyword>